<proteinExistence type="inferred from homology"/>
<evidence type="ECO:0000313" key="9">
    <source>
        <dbReference type="Proteomes" id="UP000245768"/>
    </source>
</evidence>
<dbReference type="PROSITE" id="PS00624">
    <property type="entry name" value="GMC_OXRED_2"/>
    <property type="match status" value="1"/>
</dbReference>
<dbReference type="PANTHER" id="PTHR11552:SF138">
    <property type="entry name" value="DEHYDROGENASE PKFF-RELATED"/>
    <property type="match status" value="1"/>
</dbReference>
<dbReference type="GO" id="GO:0016614">
    <property type="term" value="F:oxidoreductase activity, acting on CH-OH group of donors"/>
    <property type="evidence" value="ECO:0007669"/>
    <property type="project" value="InterPro"/>
</dbReference>
<comment type="cofactor">
    <cofactor evidence="1 5">
        <name>FAD</name>
        <dbReference type="ChEBI" id="CHEBI:57692"/>
    </cofactor>
</comment>
<evidence type="ECO:0000256" key="4">
    <source>
        <dbReference type="PIRSR" id="PIRSR000137-1"/>
    </source>
</evidence>
<dbReference type="PIRSF" id="PIRSF000137">
    <property type="entry name" value="Alcohol_oxidase"/>
    <property type="match status" value="1"/>
</dbReference>
<dbReference type="Gene3D" id="3.30.560.10">
    <property type="entry name" value="Glucose Oxidase, domain 3"/>
    <property type="match status" value="1"/>
</dbReference>
<evidence type="ECO:0000256" key="5">
    <source>
        <dbReference type="PIRSR" id="PIRSR000137-2"/>
    </source>
</evidence>
<gene>
    <name evidence="8" type="ORF">FA10DRAFT_246984</name>
</gene>
<feature type="binding site" evidence="5">
    <location>
        <begin position="653"/>
        <end position="654"/>
    </location>
    <ligand>
        <name>FAD</name>
        <dbReference type="ChEBI" id="CHEBI:57692"/>
    </ligand>
</feature>
<dbReference type="Proteomes" id="UP000245768">
    <property type="component" value="Unassembled WGS sequence"/>
</dbReference>
<feature type="domain" description="Glucose-methanol-choline oxidoreductase N-terminal" evidence="7">
    <location>
        <begin position="361"/>
        <end position="375"/>
    </location>
</feature>
<dbReference type="InterPro" id="IPR000172">
    <property type="entry name" value="GMC_OxRdtase_N"/>
</dbReference>
<dbReference type="OrthoDB" id="269227at2759"/>
<evidence type="ECO:0000313" key="8">
    <source>
        <dbReference type="EMBL" id="PWN92946.1"/>
    </source>
</evidence>
<keyword evidence="9" id="KW-1185">Reference proteome</keyword>
<organism evidence="8 9">
    <name type="scientific">Acaromyces ingoldii</name>
    <dbReference type="NCBI Taxonomy" id="215250"/>
    <lineage>
        <taxon>Eukaryota</taxon>
        <taxon>Fungi</taxon>
        <taxon>Dikarya</taxon>
        <taxon>Basidiomycota</taxon>
        <taxon>Ustilaginomycotina</taxon>
        <taxon>Exobasidiomycetes</taxon>
        <taxon>Exobasidiales</taxon>
        <taxon>Cryptobasidiaceae</taxon>
        <taxon>Acaromyces</taxon>
    </lineage>
</organism>
<dbReference type="SUPFAM" id="SSF54373">
    <property type="entry name" value="FAD-linked reductases, C-terminal domain"/>
    <property type="match status" value="1"/>
</dbReference>
<reference evidence="8 9" key="1">
    <citation type="journal article" date="2018" name="Mol. Biol. Evol.">
        <title>Broad Genomic Sampling Reveals a Smut Pathogenic Ancestry of the Fungal Clade Ustilaginomycotina.</title>
        <authorList>
            <person name="Kijpornyongpan T."/>
            <person name="Mondo S.J."/>
            <person name="Barry K."/>
            <person name="Sandor L."/>
            <person name="Lee J."/>
            <person name="Lipzen A."/>
            <person name="Pangilinan J."/>
            <person name="LaButti K."/>
            <person name="Hainaut M."/>
            <person name="Henrissat B."/>
            <person name="Grigoriev I.V."/>
            <person name="Spatafora J.W."/>
            <person name="Aime M.C."/>
        </authorList>
    </citation>
    <scope>NUCLEOTIDE SEQUENCE [LARGE SCALE GENOMIC DNA]</scope>
    <source>
        <strain evidence="8 9">MCA 4198</strain>
    </source>
</reference>
<name>A0A316YV62_9BASI</name>
<dbReference type="InterPro" id="IPR036188">
    <property type="entry name" value="FAD/NAD-bd_sf"/>
</dbReference>
<evidence type="ECO:0000256" key="6">
    <source>
        <dbReference type="SAM" id="SignalP"/>
    </source>
</evidence>
<dbReference type="EMBL" id="KZ819634">
    <property type="protein sequence ID" value="PWN92946.1"/>
    <property type="molecule type" value="Genomic_DNA"/>
</dbReference>
<evidence type="ECO:0000256" key="3">
    <source>
        <dbReference type="ARBA" id="ARBA00023180"/>
    </source>
</evidence>
<dbReference type="RefSeq" id="XP_025380144.1">
    <property type="nucleotide sequence ID" value="XM_025519435.1"/>
</dbReference>
<dbReference type="GO" id="GO:0050660">
    <property type="term" value="F:flavin adenine dinucleotide binding"/>
    <property type="evidence" value="ECO:0007669"/>
    <property type="project" value="InterPro"/>
</dbReference>
<dbReference type="GeneID" id="37041351"/>
<dbReference type="GO" id="GO:0044550">
    <property type="term" value="P:secondary metabolite biosynthetic process"/>
    <property type="evidence" value="ECO:0007669"/>
    <property type="project" value="TreeGrafter"/>
</dbReference>
<evidence type="ECO:0000256" key="2">
    <source>
        <dbReference type="ARBA" id="ARBA00010790"/>
    </source>
</evidence>
<evidence type="ECO:0000259" key="7">
    <source>
        <dbReference type="PROSITE" id="PS00624"/>
    </source>
</evidence>
<feature type="active site" description="Proton acceptor" evidence="4">
    <location>
        <position position="652"/>
    </location>
</feature>
<dbReference type="AlphaFoldDB" id="A0A316YV62"/>
<dbReference type="Pfam" id="PF00732">
    <property type="entry name" value="GMC_oxred_N"/>
    <property type="match status" value="1"/>
</dbReference>
<feature type="chain" id="PRO_5016441713" evidence="6">
    <location>
        <begin position="22"/>
        <end position="673"/>
    </location>
</feature>
<accession>A0A316YV62</accession>
<dbReference type="Pfam" id="PF05199">
    <property type="entry name" value="GMC_oxred_C"/>
    <property type="match status" value="1"/>
</dbReference>
<keyword evidence="3" id="KW-0325">Glycoprotein</keyword>
<keyword evidence="5" id="KW-0285">Flavoprotein</keyword>
<dbReference type="SUPFAM" id="SSF51905">
    <property type="entry name" value="FAD/NAD(P)-binding domain"/>
    <property type="match status" value="1"/>
</dbReference>
<keyword evidence="5" id="KW-0274">FAD</keyword>
<dbReference type="InterPro" id="IPR007867">
    <property type="entry name" value="GMC_OxRtase_C"/>
</dbReference>
<dbReference type="InterPro" id="IPR012132">
    <property type="entry name" value="GMC_OxRdtase"/>
</dbReference>
<keyword evidence="6" id="KW-0732">Signal</keyword>
<feature type="signal peptide" evidence="6">
    <location>
        <begin position="1"/>
        <end position="21"/>
    </location>
</feature>
<dbReference type="STRING" id="215250.A0A316YV62"/>
<dbReference type="Gene3D" id="3.50.50.60">
    <property type="entry name" value="FAD/NAD(P)-binding domain"/>
    <property type="match status" value="1"/>
</dbReference>
<evidence type="ECO:0000256" key="1">
    <source>
        <dbReference type="ARBA" id="ARBA00001974"/>
    </source>
</evidence>
<feature type="active site" description="Proton donor" evidence="4">
    <location>
        <position position="609"/>
    </location>
</feature>
<comment type="similarity">
    <text evidence="2">Belongs to the GMC oxidoreductase family.</text>
</comment>
<dbReference type="InParanoid" id="A0A316YV62"/>
<dbReference type="PANTHER" id="PTHR11552">
    <property type="entry name" value="GLUCOSE-METHANOL-CHOLINE GMC OXIDOREDUCTASE"/>
    <property type="match status" value="1"/>
</dbReference>
<protein>
    <submittedName>
        <fullName evidence="8">Alcohol oxidase</fullName>
    </submittedName>
</protein>
<feature type="binding site" evidence="5">
    <location>
        <begin position="608"/>
        <end position="609"/>
    </location>
    <ligand>
        <name>FAD</name>
        <dbReference type="ChEBI" id="CHEBI:57692"/>
    </ligand>
</feature>
<sequence length="673" mass="71834">MRCSLLSAVWVAIAASSGVLGLPLEETLPGIARGQEDGTFEPLQKRQNVLQGPLLNGAIPGLPDLSPILSNNTFDYVVVGAGTAGFTLAARLSEDGSSVAVMEAGIDYELSLINNPFANTPGGDVVGVGSDPADALQDGIDWGFLTVPQKGANNRVIRYARGKTGGGSSVRDFMIYQRPTVQTMGVWQTLTGDVNWGFSQRFSDFKKSMTFTPPRHELRQEIPAAQYDPADFGSSSSIASLSVSYPNTPQNFSKYAQLSANELGTQTVKSFNGGSLLGVQYNSATINANDGTRSTSRKFYDEASKRSNFQIFYQMMAKKILLVKNAKGNPQATGVAYSTLPGGLGTTGILYARKEVIVSGGAFHSPQLLMVSGIGPQAQLQAQSIPVVVQNENVGQGMQDHIFFGPAYKVDPNLHTFTDLAADPLYLADEFLNFTTNQLGPLTNHVADLLAWEKLPGSALASLGSAGAAKIASFPADWPILEHFSAPGVVGNFANLLAENAAAGADGSRFASILGALVAPLSRGSVTLASADTATLPVIDPAWLTDETDQKVAIYAFKRVRQYFAAKAMKPILFTQNATADEYLPGFATVNTDAEILNWIRDNLMTVWHASCTCSMKTKNQGGVLDSRLRVYGVDALRVVDASSFPILPPGHPQSTIYMLAERANTLIKQDNP</sequence>